<dbReference type="Gene3D" id="3.40.630.30">
    <property type="match status" value="1"/>
</dbReference>
<organism evidence="2 3">
    <name type="scientific">Aneurinibacillus thermoaerophilus</name>
    <dbReference type="NCBI Taxonomy" id="143495"/>
    <lineage>
        <taxon>Bacteria</taxon>
        <taxon>Bacillati</taxon>
        <taxon>Bacillota</taxon>
        <taxon>Bacilli</taxon>
        <taxon>Bacillales</taxon>
        <taxon>Paenibacillaceae</taxon>
        <taxon>Aneurinibacillus group</taxon>
        <taxon>Aneurinibacillus</taxon>
    </lineage>
</organism>
<gene>
    <name evidence="2" type="ORF">SAMN04489735_100823</name>
</gene>
<keyword evidence="2" id="KW-0012">Acyltransferase</keyword>
<dbReference type="PANTHER" id="PTHR43072">
    <property type="entry name" value="N-ACETYLTRANSFERASE"/>
    <property type="match status" value="1"/>
</dbReference>
<dbReference type="GO" id="GO:0016747">
    <property type="term" value="F:acyltransferase activity, transferring groups other than amino-acyl groups"/>
    <property type="evidence" value="ECO:0007669"/>
    <property type="project" value="InterPro"/>
</dbReference>
<dbReference type="RefSeq" id="WP_091260201.1">
    <property type="nucleotide sequence ID" value="NZ_FNDE01000008.1"/>
</dbReference>
<dbReference type="PIRSF" id="PIRSF037663">
    <property type="entry name" value="Acetyltransf_GNAT_prd"/>
    <property type="match status" value="1"/>
</dbReference>
<dbReference type="PANTHER" id="PTHR43072:SF36">
    <property type="entry name" value="RIBOSOMAL-PROTEIN-ALANINE ACETYLTRANSFERASE"/>
    <property type="match status" value="1"/>
</dbReference>
<evidence type="ECO:0000313" key="3">
    <source>
        <dbReference type="Proteomes" id="UP000198956"/>
    </source>
</evidence>
<evidence type="ECO:0000259" key="1">
    <source>
        <dbReference type="PROSITE" id="PS51186"/>
    </source>
</evidence>
<dbReference type="OrthoDB" id="8593648at2"/>
<proteinExistence type="predicted"/>
<reference evidence="2 3" key="1">
    <citation type="submission" date="2016-10" db="EMBL/GenBank/DDBJ databases">
        <authorList>
            <person name="de Groot N.N."/>
        </authorList>
    </citation>
    <scope>NUCLEOTIDE SEQUENCE [LARGE SCALE GENOMIC DNA]</scope>
    <source>
        <strain evidence="2 3">L 420-91</strain>
    </source>
</reference>
<dbReference type="InterPro" id="IPR016181">
    <property type="entry name" value="Acyl_CoA_acyltransferase"/>
</dbReference>
<dbReference type="Proteomes" id="UP000198956">
    <property type="component" value="Unassembled WGS sequence"/>
</dbReference>
<sequence length="159" mass="18531">MKIRNVHESDYSYIITRINQWWGGRQMSDMLPRLFFSYFQETSFVIEDHDRIIAFVIGFISQTHPKEAYIHFVGVHPDGRKKGYAKKLYHHFFETVKQRGCSIVKCVTSPVNKASIAYHTKLGFDILESDIKIEGISVHKDYDGPDQDRVVFQKILSTT</sequence>
<dbReference type="SUPFAM" id="SSF55729">
    <property type="entry name" value="Acyl-CoA N-acyltransferases (Nat)"/>
    <property type="match status" value="1"/>
</dbReference>
<dbReference type="AlphaFoldDB" id="A0A1G7YWF0"/>
<evidence type="ECO:0000313" key="2">
    <source>
        <dbReference type="EMBL" id="SDH00569.1"/>
    </source>
</evidence>
<keyword evidence="2" id="KW-0808">Transferase</keyword>
<dbReference type="CDD" id="cd04301">
    <property type="entry name" value="NAT_SF"/>
    <property type="match status" value="1"/>
</dbReference>
<dbReference type="EMBL" id="FNDE01000008">
    <property type="protein sequence ID" value="SDH00569.1"/>
    <property type="molecule type" value="Genomic_DNA"/>
</dbReference>
<accession>A0A1G7YWF0</accession>
<dbReference type="FunFam" id="3.40.630.30:FF:000133">
    <property type="entry name" value="Acetyltransferase, GNAT family"/>
    <property type="match status" value="1"/>
</dbReference>
<dbReference type="InterPro" id="IPR017255">
    <property type="entry name" value="AcTrfase_GNAT_prd"/>
</dbReference>
<dbReference type="PROSITE" id="PS51186">
    <property type="entry name" value="GNAT"/>
    <property type="match status" value="1"/>
</dbReference>
<dbReference type="Pfam" id="PF00583">
    <property type="entry name" value="Acetyltransf_1"/>
    <property type="match status" value="1"/>
</dbReference>
<protein>
    <submittedName>
        <fullName evidence="2">L-amino acid N-acyltransferase YncA</fullName>
    </submittedName>
</protein>
<feature type="domain" description="N-acetyltransferase" evidence="1">
    <location>
        <begin position="1"/>
        <end position="145"/>
    </location>
</feature>
<dbReference type="InterPro" id="IPR000182">
    <property type="entry name" value="GNAT_dom"/>
</dbReference>
<name>A0A1G7YWF0_ANETH</name>